<proteinExistence type="predicted"/>
<keyword evidence="4" id="KW-1185">Reference proteome</keyword>
<name>A0ABW8Y8J0_9FLAO</name>
<dbReference type="RefSeq" id="WP_408073564.1">
    <property type="nucleotide sequence ID" value="NZ_JBELQB010000002.1"/>
</dbReference>
<keyword evidence="3" id="KW-0328">Glycosyltransferase</keyword>
<dbReference type="EMBL" id="JBELQB010000002">
    <property type="protein sequence ID" value="MFL9836511.1"/>
    <property type="molecule type" value="Genomic_DNA"/>
</dbReference>
<evidence type="ECO:0000313" key="3">
    <source>
        <dbReference type="EMBL" id="MFL9836511.1"/>
    </source>
</evidence>
<dbReference type="Gene3D" id="3.40.50.2000">
    <property type="entry name" value="Glycogen Phosphorylase B"/>
    <property type="match status" value="2"/>
</dbReference>
<accession>A0ABW8Y8J0</accession>
<gene>
    <name evidence="3" type="ORF">ABS768_03320</name>
</gene>
<sequence length="411" mass="47550">MKVVYLTWGETPRSYGVYNSQVIGQFIETKKNMRDADFFFIAGLPIIHSGLIREKWRYKEELLKIKIRLGKIPFYRIPIFAPQNFVNSSKVTFLLMHFLSNIILKKKLKDIQPDVVHCRSYHAAFAALKVREKYRLNYKIVFDGRGLYPEEVALKKNYSDSNSNYLFLKQIENELLSKCDVSVAVSDTMQEHYLRLKAKKAICVYLSSSTSRLRPGHERIIREGDTINYGYVGALSDDTWHNPHELLSLYNKIRVFGKSKLTIVTTSNHEAIRKCFADIPDDEINITSTKTEEELKQVLKTFNFGLMSYFKPQSKREVLLGNMVLAVKIVEYLAAGLPIIVNRYCGGAGTIIKKYNLGIVYDPETFQEINSKSITGFVNDDKFEERSNLAKELFDYEVNARNYKRIYKSLI</sequence>
<dbReference type="Pfam" id="PF26337">
    <property type="entry name" value="Gtf3_C"/>
    <property type="match status" value="1"/>
</dbReference>
<dbReference type="Proteomes" id="UP001629059">
    <property type="component" value="Unassembled WGS sequence"/>
</dbReference>
<reference evidence="3 4" key="1">
    <citation type="submission" date="2024-06" db="EMBL/GenBank/DDBJ databases">
        <authorList>
            <person name="Kaempfer P."/>
            <person name="Viver T."/>
        </authorList>
    </citation>
    <scope>NUCLEOTIDE SEQUENCE [LARGE SCALE GENOMIC DNA]</scope>
    <source>
        <strain evidence="3 4">ST-75</strain>
    </source>
</reference>
<dbReference type="InterPro" id="IPR028098">
    <property type="entry name" value="Glyco_trans_4-like_N"/>
</dbReference>
<organism evidence="3 4">
    <name type="scientific">Flavobacterium rhizophilum</name>
    <dbReference type="NCBI Taxonomy" id="3163296"/>
    <lineage>
        <taxon>Bacteria</taxon>
        <taxon>Pseudomonadati</taxon>
        <taxon>Bacteroidota</taxon>
        <taxon>Flavobacteriia</taxon>
        <taxon>Flavobacteriales</taxon>
        <taxon>Flavobacteriaceae</taxon>
        <taxon>Flavobacterium</taxon>
    </lineage>
</organism>
<evidence type="ECO:0000313" key="4">
    <source>
        <dbReference type="Proteomes" id="UP001629059"/>
    </source>
</evidence>
<comment type="caution">
    <text evidence="3">The sequence shown here is derived from an EMBL/GenBank/DDBJ whole genome shotgun (WGS) entry which is preliminary data.</text>
</comment>
<dbReference type="SUPFAM" id="SSF53756">
    <property type="entry name" value="UDP-Glycosyltransferase/glycogen phosphorylase"/>
    <property type="match status" value="1"/>
</dbReference>
<dbReference type="Pfam" id="PF13439">
    <property type="entry name" value="Glyco_transf_4"/>
    <property type="match status" value="1"/>
</dbReference>
<dbReference type="InterPro" id="IPR058592">
    <property type="entry name" value="Gtf3_C"/>
</dbReference>
<evidence type="ECO:0000259" key="2">
    <source>
        <dbReference type="Pfam" id="PF26337"/>
    </source>
</evidence>
<feature type="domain" description="Glucosyltransferase 3-like C-terminal" evidence="2">
    <location>
        <begin position="282"/>
        <end position="362"/>
    </location>
</feature>
<dbReference type="GO" id="GO:0016757">
    <property type="term" value="F:glycosyltransferase activity"/>
    <property type="evidence" value="ECO:0007669"/>
    <property type="project" value="UniProtKB-KW"/>
</dbReference>
<feature type="domain" description="Glycosyltransferase subfamily 4-like N-terminal" evidence="1">
    <location>
        <begin position="98"/>
        <end position="197"/>
    </location>
</feature>
<evidence type="ECO:0000259" key="1">
    <source>
        <dbReference type="Pfam" id="PF13439"/>
    </source>
</evidence>
<protein>
    <submittedName>
        <fullName evidence="3">Glycosyltransferase</fullName>
        <ecNumber evidence="3">2.4.-.-</ecNumber>
    </submittedName>
</protein>
<keyword evidence="3" id="KW-0808">Transferase</keyword>
<dbReference type="EC" id="2.4.-.-" evidence="3"/>